<accession>A0AAW2Q6S0</accession>
<keyword evidence="16 22" id="KW-0472">Membrane</keyword>
<dbReference type="InterPro" id="IPR001245">
    <property type="entry name" value="Ser-Thr/Tyr_kinase_cat_dom"/>
</dbReference>
<evidence type="ECO:0000256" key="17">
    <source>
        <dbReference type="ARBA" id="ARBA00023170"/>
    </source>
</evidence>
<proteinExistence type="inferred from homology"/>
<dbReference type="SUPFAM" id="SSF56112">
    <property type="entry name" value="Protein kinase-like (PK-like)"/>
    <property type="match status" value="1"/>
</dbReference>
<evidence type="ECO:0000256" key="18">
    <source>
        <dbReference type="ARBA" id="ARBA00023180"/>
    </source>
</evidence>
<dbReference type="PANTHER" id="PTHR27008:SF585">
    <property type="entry name" value="PROTEIN KINASE DOMAIN-CONTAINING PROTEIN"/>
    <property type="match status" value="1"/>
</dbReference>
<dbReference type="PROSITE" id="PS50011">
    <property type="entry name" value="PROTEIN_KINASE_DOM"/>
    <property type="match status" value="1"/>
</dbReference>
<evidence type="ECO:0000256" key="13">
    <source>
        <dbReference type="ARBA" id="ARBA00022777"/>
    </source>
</evidence>
<evidence type="ECO:0000256" key="16">
    <source>
        <dbReference type="ARBA" id="ARBA00023136"/>
    </source>
</evidence>
<feature type="domain" description="Protein kinase" evidence="23">
    <location>
        <begin position="865"/>
        <end position="1145"/>
    </location>
</feature>
<evidence type="ECO:0000256" key="19">
    <source>
        <dbReference type="ARBA" id="ARBA00047899"/>
    </source>
</evidence>
<dbReference type="InterPro" id="IPR008271">
    <property type="entry name" value="Ser/Thr_kinase_AS"/>
</dbReference>
<reference evidence="24" key="2">
    <citation type="journal article" date="2024" name="Plant">
        <title>Genomic evolution and insights into agronomic trait innovations of Sesamum species.</title>
        <authorList>
            <person name="Miao H."/>
            <person name="Wang L."/>
            <person name="Qu L."/>
            <person name="Liu H."/>
            <person name="Sun Y."/>
            <person name="Le M."/>
            <person name="Wang Q."/>
            <person name="Wei S."/>
            <person name="Zheng Y."/>
            <person name="Lin W."/>
            <person name="Duan Y."/>
            <person name="Cao H."/>
            <person name="Xiong S."/>
            <person name="Wang X."/>
            <person name="Wei L."/>
            <person name="Li C."/>
            <person name="Ma Q."/>
            <person name="Ju M."/>
            <person name="Zhao R."/>
            <person name="Li G."/>
            <person name="Mu C."/>
            <person name="Tian Q."/>
            <person name="Mei H."/>
            <person name="Zhang T."/>
            <person name="Gao T."/>
            <person name="Zhang H."/>
        </authorList>
    </citation>
    <scope>NUCLEOTIDE SEQUENCE</scope>
    <source>
        <strain evidence="24">KEN8</strain>
    </source>
</reference>
<dbReference type="Pfam" id="PF13855">
    <property type="entry name" value="LRR_8"/>
    <property type="match status" value="2"/>
</dbReference>
<evidence type="ECO:0000256" key="10">
    <source>
        <dbReference type="ARBA" id="ARBA00022729"/>
    </source>
</evidence>
<evidence type="ECO:0000256" key="3">
    <source>
        <dbReference type="ARBA" id="ARBA00012513"/>
    </source>
</evidence>
<dbReference type="CDD" id="cd14066">
    <property type="entry name" value="STKc_IRAK"/>
    <property type="match status" value="1"/>
</dbReference>
<dbReference type="AlphaFoldDB" id="A0AAW2Q6S0"/>
<dbReference type="InterPro" id="IPR017441">
    <property type="entry name" value="Protein_kinase_ATP_BS"/>
</dbReference>
<comment type="catalytic activity">
    <reaction evidence="19">
        <text>L-threonyl-[protein] + ATP = O-phospho-L-threonyl-[protein] + ADP + H(+)</text>
        <dbReference type="Rhea" id="RHEA:46608"/>
        <dbReference type="Rhea" id="RHEA-COMP:11060"/>
        <dbReference type="Rhea" id="RHEA-COMP:11605"/>
        <dbReference type="ChEBI" id="CHEBI:15378"/>
        <dbReference type="ChEBI" id="CHEBI:30013"/>
        <dbReference type="ChEBI" id="CHEBI:30616"/>
        <dbReference type="ChEBI" id="CHEBI:61977"/>
        <dbReference type="ChEBI" id="CHEBI:456216"/>
        <dbReference type="EC" id="2.7.11.1"/>
    </reaction>
</comment>
<dbReference type="GO" id="GO:0051707">
    <property type="term" value="P:response to other organism"/>
    <property type="evidence" value="ECO:0007669"/>
    <property type="project" value="UniProtKB-ARBA"/>
</dbReference>
<evidence type="ECO:0000256" key="7">
    <source>
        <dbReference type="ARBA" id="ARBA00022614"/>
    </source>
</evidence>
<name>A0AAW2Q6S0_9LAMI</name>
<gene>
    <name evidence="24" type="ORF">Scaly_1303500</name>
</gene>
<keyword evidence="14 21" id="KW-0067">ATP-binding</keyword>
<dbReference type="FunFam" id="3.30.200.20:FF:000661">
    <property type="entry name" value="Serine-threonine protein kinase plant-type"/>
    <property type="match status" value="1"/>
</dbReference>
<dbReference type="EC" id="2.7.11.1" evidence="3"/>
<dbReference type="GO" id="GO:0004674">
    <property type="term" value="F:protein serine/threonine kinase activity"/>
    <property type="evidence" value="ECO:0007669"/>
    <property type="project" value="UniProtKB-KW"/>
</dbReference>
<evidence type="ECO:0000256" key="4">
    <source>
        <dbReference type="ARBA" id="ARBA00022475"/>
    </source>
</evidence>
<evidence type="ECO:0000256" key="20">
    <source>
        <dbReference type="ARBA" id="ARBA00048679"/>
    </source>
</evidence>
<dbReference type="Gene3D" id="3.80.10.10">
    <property type="entry name" value="Ribonuclease Inhibitor"/>
    <property type="match status" value="5"/>
</dbReference>
<dbReference type="Gene3D" id="1.10.510.10">
    <property type="entry name" value="Transferase(Phosphotransferase) domain 1"/>
    <property type="match status" value="1"/>
</dbReference>
<feature type="binding site" evidence="21">
    <location>
        <position position="893"/>
    </location>
    <ligand>
        <name>ATP</name>
        <dbReference type="ChEBI" id="CHEBI:30616"/>
    </ligand>
</feature>
<evidence type="ECO:0000256" key="21">
    <source>
        <dbReference type="PROSITE-ProRule" id="PRU10141"/>
    </source>
</evidence>
<dbReference type="PROSITE" id="PS00107">
    <property type="entry name" value="PROTEIN_KINASE_ATP"/>
    <property type="match status" value="1"/>
</dbReference>
<protein>
    <recommendedName>
        <fullName evidence="3">non-specific serine/threonine protein kinase</fullName>
        <ecNumber evidence="3">2.7.11.1</ecNumber>
    </recommendedName>
</protein>
<dbReference type="SMART" id="SM00220">
    <property type="entry name" value="S_TKc"/>
    <property type="match status" value="1"/>
</dbReference>
<keyword evidence="13 24" id="KW-0418">Kinase</keyword>
<evidence type="ECO:0000256" key="2">
    <source>
        <dbReference type="ARBA" id="ARBA00008684"/>
    </source>
</evidence>
<keyword evidence="6" id="KW-0597">Phosphoprotein</keyword>
<keyword evidence="15 22" id="KW-1133">Transmembrane helix</keyword>
<dbReference type="PROSITE" id="PS00108">
    <property type="entry name" value="PROTEIN_KINASE_ST"/>
    <property type="match status" value="1"/>
</dbReference>
<dbReference type="PRINTS" id="PR00019">
    <property type="entry name" value="LEURICHRPT"/>
</dbReference>
<evidence type="ECO:0000256" key="9">
    <source>
        <dbReference type="ARBA" id="ARBA00022692"/>
    </source>
</evidence>
<dbReference type="GO" id="GO:0005524">
    <property type="term" value="F:ATP binding"/>
    <property type="evidence" value="ECO:0007669"/>
    <property type="project" value="UniProtKB-UniRule"/>
</dbReference>
<evidence type="ECO:0000259" key="23">
    <source>
        <dbReference type="PROSITE" id="PS50011"/>
    </source>
</evidence>
<dbReference type="FunFam" id="3.80.10.10:FF:000041">
    <property type="entry name" value="LRR receptor-like serine/threonine-protein kinase ERECTA"/>
    <property type="match status" value="1"/>
</dbReference>
<keyword evidence="5" id="KW-0723">Serine/threonine-protein kinase</keyword>
<evidence type="ECO:0000256" key="14">
    <source>
        <dbReference type="ARBA" id="ARBA00022840"/>
    </source>
</evidence>
<dbReference type="InterPro" id="IPR055414">
    <property type="entry name" value="LRR_R13L4/SHOC2-like"/>
</dbReference>
<evidence type="ECO:0000256" key="6">
    <source>
        <dbReference type="ARBA" id="ARBA00022553"/>
    </source>
</evidence>
<keyword evidence="4" id="KW-1003">Cell membrane</keyword>
<dbReference type="FunFam" id="3.80.10.10:FF:000129">
    <property type="entry name" value="Leucine-rich repeat receptor-like kinase"/>
    <property type="match status" value="1"/>
</dbReference>
<keyword evidence="17 24" id="KW-0675">Receptor</keyword>
<dbReference type="Pfam" id="PF00560">
    <property type="entry name" value="LRR_1"/>
    <property type="match status" value="3"/>
</dbReference>
<evidence type="ECO:0000256" key="11">
    <source>
        <dbReference type="ARBA" id="ARBA00022737"/>
    </source>
</evidence>
<comment type="subcellular location">
    <subcellularLocation>
        <location evidence="1">Cell membrane</location>
        <topology evidence="1">Single-pass membrane protein</topology>
    </subcellularLocation>
</comment>
<evidence type="ECO:0000313" key="24">
    <source>
        <dbReference type="EMBL" id="KAL0363483.1"/>
    </source>
</evidence>
<dbReference type="InterPro" id="IPR011009">
    <property type="entry name" value="Kinase-like_dom_sf"/>
</dbReference>
<keyword evidence="12 21" id="KW-0547">Nucleotide-binding</keyword>
<keyword evidence="10" id="KW-0732">Signal</keyword>
<evidence type="ECO:0000256" key="1">
    <source>
        <dbReference type="ARBA" id="ARBA00004162"/>
    </source>
</evidence>
<comment type="similarity">
    <text evidence="2">Belongs to the protein kinase superfamily. Ser/Thr protein kinase family.</text>
</comment>
<dbReference type="Pfam" id="PF08263">
    <property type="entry name" value="LRRNT_2"/>
    <property type="match status" value="1"/>
</dbReference>
<dbReference type="Pfam" id="PF23598">
    <property type="entry name" value="LRR_14"/>
    <property type="match status" value="1"/>
</dbReference>
<keyword evidence="18" id="KW-0325">Glycoprotein</keyword>
<dbReference type="InterPro" id="IPR000719">
    <property type="entry name" value="Prot_kinase_dom"/>
</dbReference>
<dbReference type="SMART" id="SM00369">
    <property type="entry name" value="LRR_TYP"/>
    <property type="match status" value="12"/>
</dbReference>
<evidence type="ECO:0000256" key="22">
    <source>
        <dbReference type="SAM" id="Phobius"/>
    </source>
</evidence>
<dbReference type="SUPFAM" id="SSF52058">
    <property type="entry name" value="L domain-like"/>
    <property type="match status" value="2"/>
</dbReference>
<evidence type="ECO:0000256" key="5">
    <source>
        <dbReference type="ARBA" id="ARBA00022527"/>
    </source>
</evidence>
<dbReference type="Pfam" id="PF07714">
    <property type="entry name" value="PK_Tyr_Ser-Thr"/>
    <property type="match status" value="1"/>
</dbReference>
<evidence type="ECO:0000256" key="8">
    <source>
        <dbReference type="ARBA" id="ARBA00022679"/>
    </source>
</evidence>
<comment type="catalytic activity">
    <reaction evidence="20">
        <text>L-seryl-[protein] + ATP = O-phospho-L-seryl-[protein] + ADP + H(+)</text>
        <dbReference type="Rhea" id="RHEA:17989"/>
        <dbReference type="Rhea" id="RHEA-COMP:9863"/>
        <dbReference type="Rhea" id="RHEA-COMP:11604"/>
        <dbReference type="ChEBI" id="CHEBI:15378"/>
        <dbReference type="ChEBI" id="CHEBI:29999"/>
        <dbReference type="ChEBI" id="CHEBI:30616"/>
        <dbReference type="ChEBI" id="CHEBI:83421"/>
        <dbReference type="ChEBI" id="CHEBI:456216"/>
        <dbReference type="EC" id="2.7.11.1"/>
    </reaction>
</comment>
<dbReference type="GO" id="GO:0005886">
    <property type="term" value="C:plasma membrane"/>
    <property type="evidence" value="ECO:0007669"/>
    <property type="project" value="UniProtKB-SubCell"/>
</dbReference>
<dbReference type="InterPro" id="IPR032675">
    <property type="entry name" value="LRR_dom_sf"/>
</dbReference>
<dbReference type="FunFam" id="1.10.510.10:FF:000358">
    <property type="entry name" value="Putative leucine-rich repeat receptor-like serine/threonine-protein kinase"/>
    <property type="match status" value="1"/>
</dbReference>
<dbReference type="InterPro" id="IPR003591">
    <property type="entry name" value="Leu-rich_rpt_typical-subtyp"/>
</dbReference>
<keyword evidence="9 22" id="KW-0812">Transmembrane</keyword>
<feature type="transmembrane region" description="Helical" evidence="22">
    <location>
        <begin position="805"/>
        <end position="830"/>
    </location>
</feature>
<dbReference type="InterPro" id="IPR001611">
    <property type="entry name" value="Leu-rich_rpt"/>
</dbReference>
<dbReference type="Gene3D" id="3.30.200.20">
    <property type="entry name" value="Phosphorylase Kinase, domain 1"/>
    <property type="match status" value="1"/>
</dbReference>
<dbReference type="GO" id="GO:0006952">
    <property type="term" value="P:defense response"/>
    <property type="evidence" value="ECO:0007669"/>
    <property type="project" value="UniProtKB-ARBA"/>
</dbReference>
<organism evidence="24">
    <name type="scientific">Sesamum calycinum</name>
    <dbReference type="NCBI Taxonomy" id="2727403"/>
    <lineage>
        <taxon>Eukaryota</taxon>
        <taxon>Viridiplantae</taxon>
        <taxon>Streptophyta</taxon>
        <taxon>Embryophyta</taxon>
        <taxon>Tracheophyta</taxon>
        <taxon>Spermatophyta</taxon>
        <taxon>Magnoliopsida</taxon>
        <taxon>eudicotyledons</taxon>
        <taxon>Gunneridae</taxon>
        <taxon>Pentapetalae</taxon>
        <taxon>asterids</taxon>
        <taxon>lamiids</taxon>
        <taxon>Lamiales</taxon>
        <taxon>Pedaliaceae</taxon>
        <taxon>Sesamum</taxon>
    </lineage>
</organism>
<dbReference type="InterPro" id="IPR051809">
    <property type="entry name" value="Plant_receptor-like_S/T_kinase"/>
</dbReference>
<evidence type="ECO:0000256" key="12">
    <source>
        <dbReference type="ARBA" id="ARBA00022741"/>
    </source>
</evidence>
<reference evidence="24" key="1">
    <citation type="submission" date="2020-06" db="EMBL/GenBank/DDBJ databases">
        <authorList>
            <person name="Li T."/>
            <person name="Hu X."/>
            <person name="Zhang T."/>
            <person name="Song X."/>
            <person name="Zhang H."/>
            <person name="Dai N."/>
            <person name="Sheng W."/>
            <person name="Hou X."/>
            <person name="Wei L."/>
        </authorList>
    </citation>
    <scope>NUCLEOTIDE SEQUENCE</scope>
    <source>
        <strain evidence="24">KEN8</strain>
        <tissue evidence="24">Leaf</tissue>
    </source>
</reference>
<dbReference type="InterPro" id="IPR013210">
    <property type="entry name" value="LRR_N_plant-typ"/>
</dbReference>
<comment type="caution">
    <text evidence="24">The sequence shown here is derived from an EMBL/GenBank/DDBJ whole genome shotgun (WGS) entry which is preliminary data.</text>
</comment>
<keyword evidence="8" id="KW-0808">Transferase</keyword>
<keyword evidence="11" id="KW-0677">Repeat</keyword>
<dbReference type="FunFam" id="3.80.10.10:FF:000095">
    <property type="entry name" value="LRR receptor-like serine/threonine-protein kinase GSO1"/>
    <property type="match status" value="2"/>
</dbReference>
<dbReference type="EMBL" id="JACGWM010000007">
    <property type="protein sequence ID" value="KAL0363483.1"/>
    <property type="molecule type" value="Genomic_DNA"/>
</dbReference>
<evidence type="ECO:0000256" key="15">
    <source>
        <dbReference type="ARBA" id="ARBA00022989"/>
    </source>
</evidence>
<sequence>MKINVSVWNGKSGIEEFDVNSYGIMLMEIFTRTRPEDKRFTGHVKEVLCRQITARWEIEGMMIGRSNVLLFISWSMHLFMSCLALNRLNIMTDQSALLVFKSQFEQEPGNVLARNWSSDTPVCSWTGITCSSRHLRVAAINVPNMDLSGIIPPQLGNLSFLVSLDLSGNKFHGGLPQELAKLKRLRFISFSFNRISGKIPSWFGALPNLQELLLENCSFTGSIPPSLSNISKLETLNLKSNLLESMIPAEIGDLHNLKRLVLGENNLSGPIPASIFNISTLEAAAFTSNSLSGNLPANMCRHMPNLKSFSVAFNQLHGHIPSTIDECLKLQTLAFEYNQFTGPVPKQIGNLSMLEILYLGNNNNLKGEIPSEIGNLLNLEILVYDKNQLTGDIPATIFNISTLTTLSFYGNHLMGSLPSTVGEGLPNLVELYLGRNNLTGPIPGSISNASSLISLDLGGNRLTGLVPNSLGELKFLEFLNIGINAFTSESSDMSFLTSLTNCMRLKIMWAANNLLTGYLPDSIGNLSSSLEQIDMSNCGIKGSIPKEIGNITNLAFLYMDNNEVTGSIPTTIKGLKNLQQLSLLGNRLSGPIPDDICHLFSLGELTLSNNKLYGPVPACLGNVTSLRYLRLDRNELNSSIPLTIGGLRNLLTFTLFSNFFSGVIPPEIGNLVAVTSIDLSLNELSSGIPTTIGGLISVVSLSLAQNRLQGLIPDSISTIVSLERLDLSHNNLTGVIPKTMDALQYLKYLNLSFNKLTGEIPNGGPFAHFNYQSFISNDALCGPPRFKVPACLSDSHNHHKSRQRAVLRVVLIPLVIVSVIFALIVCFFIIKHRKKSKVPSQMDLFPAITLDRIRHHDLERATNGFGQTNLLGIGSFGSVYRGVFTDGTVVAVKVFNLQIEGAFKSFDTECEVLRNLRHRNLTKVISSCSNIDFRALILEYMPNGSLEKWLHSHNELLNLSQRLSIMIDVASAIDYLHHGYTTPVVHCDLKPSNVLLDDSMVAHVSDFGIAKLVNAEDSVLQTNTLATFGYIAPEYGLEGLVSTRCDVYSFGIMLMETFTRKRPTDDLFMGGLSLRDWINEAYPHSLSRQIDATLLDPEEKSFDKNVDCISRIMKLALDCSAELPTERTNMKDALASLQKIRNQFFSSRMTSSSS</sequence>
<dbReference type="PANTHER" id="PTHR27008">
    <property type="entry name" value="OS04G0122200 PROTEIN"/>
    <property type="match status" value="1"/>
</dbReference>
<keyword evidence="7" id="KW-0433">Leucine-rich repeat</keyword>